<dbReference type="Gene3D" id="1.25.40.500">
    <property type="entry name" value="TFIID subunit TAF5, NTD2 domain"/>
    <property type="match status" value="1"/>
</dbReference>
<keyword evidence="12" id="KW-1185">Reference proteome</keyword>
<evidence type="ECO:0000256" key="4">
    <source>
        <dbReference type="ARBA" id="ARBA00022737"/>
    </source>
</evidence>
<evidence type="ECO:0000313" key="12">
    <source>
        <dbReference type="Proteomes" id="UP000241818"/>
    </source>
</evidence>
<dbReference type="AlphaFoldDB" id="A0A2T3BAI6"/>
<dbReference type="InterPro" id="IPR007582">
    <property type="entry name" value="TFIID_NTD2"/>
</dbReference>
<dbReference type="SUPFAM" id="SSF160897">
    <property type="entry name" value="Taf5 N-terminal domain-like"/>
    <property type="match status" value="1"/>
</dbReference>
<evidence type="ECO:0000256" key="9">
    <source>
        <dbReference type="SAM" id="MobiDB-lite"/>
    </source>
</evidence>
<evidence type="ECO:0000259" key="10">
    <source>
        <dbReference type="Pfam" id="PF04494"/>
    </source>
</evidence>
<comment type="similarity">
    <text evidence="2">Belongs to the WD repeat TAF5 family.</text>
</comment>
<keyword evidence="3 8" id="KW-0853">WD repeat</keyword>
<proteinExistence type="inferred from homology"/>
<dbReference type="PROSITE" id="PS50294">
    <property type="entry name" value="WD_REPEATS_REGION"/>
    <property type="match status" value="3"/>
</dbReference>
<evidence type="ECO:0000256" key="5">
    <source>
        <dbReference type="ARBA" id="ARBA00023015"/>
    </source>
</evidence>
<keyword evidence="6" id="KW-0804">Transcription</keyword>
<keyword evidence="7" id="KW-0539">Nucleus</keyword>
<accession>A0A2T3BAI6</accession>
<dbReference type="SMART" id="SM00667">
    <property type="entry name" value="LisH"/>
    <property type="match status" value="1"/>
</dbReference>
<dbReference type="InterPro" id="IPR015943">
    <property type="entry name" value="WD40/YVTN_repeat-like_dom_sf"/>
</dbReference>
<dbReference type="InterPro" id="IPR006594">
    <property type="entry name" value="LisH"/>
</dbReference>
<dbReference type="SUPFAM" id="SSF50978">
    <property type="entry name" value="WD40 repeat-like"/>
    <property type="match status" value="1"/>
</dbReference>
<evidence type="ECO:0000256" key="8">
    <source>
        <dbReference type="PROSITE-ProRule" id="PRU00221"/>
    </source>
</evidence>
<dbReference type="PRINTS" id="PR00320">
    <property type="entry name" value="GPROTEINBRPT"/>
</dbReference>
<feature type="region of interest" description="Disordered" evidence="9">
    <location>
        <begin position="1"/>
        <end position="34"/>
    </location>
</feature>
<organism evidence="11 12">
    <name type="scientific">Amorphotheca resinae ATCC 22711</name>
    <dbReference type="NCBI Taxonomy" id="857342"/>
    <lineage>
        <taxon>Eukaryota</taxon>
        <taxon>Fungi</taxon>
        <taxon>Dikarya</taxon>
        <taxon>Ascomycota</taxon>
        <taxon>Pezizomycotina</taxon>
        <taxon>Leotiomycetes</taxon>
        <taxon>Helotiales</taxon>
        <taxon>Amorphothecaceae</taxon>
        <taxon>Amorphotheca</taxon>
    </lineage>
</organism>
<dbReference type="GO" id="GO:0005669">
    <property type="term" value="C:transcription factor TFIID complex"/>
    <property type="evidence" value="ECO:0007669"/>
    <property type="project" value="TreeGrafter"/>
</dbReference>
<dbReference type="CDD" id="cd00200">
    <property type="entry name" value="WD40"/>
    <property type="match status" value="1"/>
</dbReference>
<dbReference type="RefSeq" id="XP_024723946.1">
    <property type="nucleotide sequence ID" value="XM_024861575.1"/>
</dbReference>
<dbReference type="CDD" id="cd08044">
    <property type="entry name" value="TAF5_NTD2"/>
    <property type="match status" value="1"/>
</dbReference>
<dbReference type="FunCoup" id="A0A2T3BAI6">
    <property type="interactions" value="754"/>
</dbReference>
<reference evidence="11 12" key="1">
    <citation type="journal article" date="2018" name="New Phytol.">
        <title>Comparative genomics and transcriptomics depict ericoid mycorrhizal fungi as versatile saprotrophs and plant mutualists.</title>
        <authorList>
            <person name="Martino E."/>
            <person name="Morin E."/>
            <person name="Grelet G.A."/>
            <person name="Kuo A."/>
            <person name="Kohler A."/>
            <person name="Daghino S."/>
            <person name="Barry K.W."/>
            <person name="Cichocki N."/>
            <person name="Clum A."/>
            <person name="Dockter R.B."/>
            <person name="Hainaut M."/>
            <person name="Kuo R.C."/>
            <person name="LaButti K."/>
            <person name="Lindahl B.D."/>
            <person name="Lindquist E.A."/>
            <person name="Lipzen A."/>
            <person name="Khouja H.R."/>
            <person name="Magnuson J."/>
            <person name="Murat C."/>
            <person name="Ohm R.A."/>
            <person name="Singer S.W."/>
            <person name="Spatafora J.W."/>
            <person name="Wang M."/>
            <person name="Veneault-Fourrey C."/>
            <person name="Henrissat B."/>
            <person name="Grigoriev I.V."/>
            <person name="Martin F.M."/>
            <person name="Perotto S."/>
        </authorList>
    </citation>
    <scope>NUCLEOTIDE SEQUENCE [LARGE SCALE GENOMIC DNA]</scope>
    <source>
        <strain evidence="11 12">ATCC 22711</strain>
    </source>
</reference>
<gene>
    <name evidence="11" type="ORF">M430DRAFT_114972</name>
</gene>
<dbReference type="InterPro" id="IPR036322">
    <property type="entry name" value="WD40_repeat_dom_sf"/>
</dbReference>
<feature type="region of interest" description="Disordered" evidence="9">
    <location>
        <begin position="668"/>
        <end position="690"/>
    </location>
</feature>
<dbReference type="SMART" id="SM00320">
    <property type="entry name" value="WD40"/>
    <property type="match status" value="6"/>
</dbReference>
<dbReference type="PANTHER" id="PTHR19879:SF1">
    <property type="entry name" value="CANNONBALL-RELATED"/>
    <property type="match status" value="1"/>
</dbReference>
<feature type="domain" description="TFIID subunit TAF5 NTD2" evidence="10">
    <location>
        <begin position="80"/>
        <end position="210"/>
    </location>
</feature>
<name>A0A2T3BAI6_AMORE</name>
<dbReference type="Gene3D" id="2.130.10.10">
    <property type="entry name" value="YVTN repeat-like/Quinoprotein amine dehydrogenase"/>
    <property type="match status" value="2"/>
</dbReference>
<feature type="compositionally biased region" description="Polar residues" evidence="9">
    <location>
        <begin position="1"/>
        <end position="10"/>
    </location>
</feature>
<dbReference type="PANTHER" id="PTHR19879">
    <property type="entry name" value="TRANSCRIPTION INITIATION FACTOR TFIID"/>
    <property type="match status" value="1"/>
</dbReference>
<dbReference type="InterPro" id="IPR037264">
    <property type="entry name" value="TFIID_NTD2_sf"/>
</dbReference>
<protein>
    <recommendedName>
        <fullName evidence="10">TFIID subunit TAF5 NTD2 domain-containing protein</fullName>
    </recommendedName>
</protein>
<dbReference type="InterPro" id="IPR019775">
    <property type="entry name" value="WD40_repeat_CS"/>
</dbReference>
<feature type="repeat" description="WD" evidence="8">
    <location>
        <begin position="520"/>
        <end position="563"/>
    </location>
</feature>
<dbReference type="STRING" id="857342.A0A2T3BAI6"/>
<dbReference type="InterPro" id="IPR001680">
    <property type="entry name" value="WD40_rpt"/>
</dbReference>
<dbReference type="PROSITE" id="PS00678">
    <property type="entry name" value="WD_REPEATS_1"/>
    <property type="match status" value="1"/>
</dbReference>
<dbReference type="Pfam" id="PF04494">
    <property type="entry name" value="TFIID_NTD2"/>
    <property type="match status" value="1"/>
</dbReference>
<dbReference type="PROSITE" id="PS50082">
    <property type="entry name" value="WD_REPEATS_2"/>
    <property type="match status" value="5"/>
</dbReference>
<evidence type="ECO:0000256" key="6">
    <source>
        <dbReference type="ARBA" id="ARBA00023163"/>
    </source>
</evidence>
<dbReference type="GO" id="GO:0006367">
    <property type="term" value="P:transcription initiation at RNA polymerase II promoter"/>
    <property type="evidence" value="ECO:0007669"/>
    <property type="project" value="TreeGrafter"/>
</dbReference>
<feature type="repeat" description="WD" evidence="8">
    <location>
        <begin position="478"/>
        <end position="509"/>
    </location>
</feature>
<dbReference type="Pfam" id="PF00400">
    <property type="entry name" value="WD40"/>
    <property type="match status" value="6"/>
</dbReference>
<dbReference type="GO" id="GO:0016251">
    <property type="term" value="F:RNA polymerase II general transcription initiation factor activity"/>
    <property type="evidence" value="ECO:0007669"/>
    <property type="project" value="TreeGrafter"/>
</dbReference>
<keyword evidence="5" id="KW-0805">Transcription regulation</keyword>
<keyword evidence="4" id="KW-0677">Repeat</keyword>
<dbReference type="Proteomes" id="UP000241818">
    <property type="component" value="Unassembled WGS sequence"/>
</dbReference>
<evidence type="ECO:0000256" key="7">
    <source>
        <dbReference type="ARBA" id="ARBA00023242"/>
    </source>
</evidence>
<sequence length="726" mass="80491">MSNHQPQSAGNGPPNAGMGMQHGQPPPPPTQNMSQQNLNQIVIEYLVKKGYNRTEQMLRLESSKLDREGRPIQERAEDGGTEKYATAYKLLSTWIKQNLDIYKNELRRLLWPIFVYSYLELVVNGYSQDAFYFLTEFGPQFKDHHSDELQTFETVTLPQHVFDNPTAKLYRGTKYRLPLNTHVYYNLLTFLETNAKAGGTVIIYLLQTYCEIRETARGPIDQYSFEAIINQARGTDEEPDLEEGIPGAFTGVTNKDIMNNKAVLKLGMMPMDYELAQDVRSELEEEDIKHPPEFGKPSYVEEFDRTIKREESVDAPSRNEIPLPPSRARDVVMEVQKIKESRDRFKIESRTGGVGPAVSVCMFTFHNTLDSITCIEFSDDTNLVAVGTEESYIRVWHLHGDPLPSVIKSSSNDPPSSSRRLIGHAAPVYSVSFSPSIAGPENADASTPSTAPKQLLSCSSDKTIRLWSLEAWTCLVVYKGHEGPVWNVRWGPFGHYFATCGWDKTVRVWGQDHISYLRMMVGHDTNVNQVAWHPNGAYVFSASDQADKTVRMWSFTTGQCVRVFTGHTDFISALECSPNGKILASADAGGSIILWDLAKGTMIKRCRGHGKGGIWSLSFSVESTVLVSGGADGTVRVWDVEVPADPYKNGDGEVIGTGGQTDATRLTGAAGTSQTTAATGAGGKKKGKDTTITPDQISAFPTKKSPVYKVKFTRMNLIMAGGCYLP</sequence>
<dbReference type="InterPro" id="IPR020472">
    <property type="entry name" value="WD40_PAC1"/>
</dbReference>
<comment type="subcellular location">
    <subcellularLocation>
        <location evidence="1">Nucleus</location>
    </subcellularLocation>
</comment>
<feature type="repeat" description="WD" evidence="8">
    <location>
        <begin position="564"/>
        <end position="605"/>
    </location>
</feature>
<feature type="compositionally biased region" description="Low complexity" evidence="9">
    <location>
        <begin position="668"/>
        <end position="679"/>
    </location>
</feature>
<evidence type="ECO:0000313" key="11">
    <source>
        <dbReference type="EMBL" id="PSS25347.1"/>
    </source>
</evidence>
<dbReference type="OrthoDB" id="10266330at2759"/>
<evidence type="ECO:0000256" key="2">
    <source>
        <dbReference type="ARBA" id="ARBA00009435"/>
    </source>
</evidence>
<evidence type="ECO:0000256" key="3">
    <source>
        <dbReference type="ARBA" id="ARBA00022574"/>
    </source>
</evidence>
<feature type="repeat" description="WD" evidence="8">
    <location>
        <begin position="365"/>
        <end position="398"/>
    </location>
</feature>
<dbReference type="EMBL" id="KZ679007">
    <property type="protein sequence ID" value="PSS25347.1"/>
    <property type="molecule type" value="Genomic_DNA"/>
</dbReference>
<feature type="repeat" description="WD" evidence="8">
    <location>
        <begin position="614"/>
        <end position="641"/>
    </location>
</feature>
<dbReference type="Pfam" id="PF08513">
    <property type="entry name" value="LisH"/>
    <property type="match status" value="1"/>
</dbReference>
<dbReference type="InParanoid" id="A0A2T3BAI6"/>
<dbReference type="PROSITE" id="PS50896">
    <property type="entry name" value="LISH"/>
    <property type="match status" value="1"/>
</dbReference>
<dbReference type="GeneID" id="36569656"/>
<evidence type="ECO:0000256" key="1">
    <source>
        <dbReference type="ARBA" id="ARBA00004123"/>
    </source>
</evidence>